<name>A0A9N9AZI8_9GLOM</name>
<comment type="caution">
    <text evidence="1">The sequence shown here is derived from an EMBL/GenBank/DDBJ whole genome shotgun (WGS) entry which is preliminary data.</text>
</comment>
<evidence type="ECO:0000313" key="1">
    <source>
        <dbReference type="EMBL" id="CAG8545822.1"/>
    </source>
</evidence>
<proteinExistence type="predicted"/>
<dbReference type="AlphaFoldDB" id="A0A9N9AZI8"/>
<sequence>MHHSGINLKCNVTARAWTLIGPTGVTVNDCEAVCDPTFIMAVTVLNPHNPINNIISGELRSAIKKDILSAFFTVKATSLTPNPSVDGVWFRSFTFVRY</sequence>
<accession>A0A9N9AZI8</accession>
<dbReference type="EMBL" id="CAJVPK010000748">
    <property type="protein sequence ID" value="CAG8545822.1"/>
    <property type="molecule type" value="Genomic_DNA"/>
</dbReference>
<evidence type="ECO:0000313" key="2">
    <source>
        <dbReference type="Proteomes" id="UP000789706"/>
    </source>
</evidence>
<organism evidence="1 2">
    <name type="scientific">Diversispora eburnea</name>
    <dbReference type="NCBI Taxonomy" id="1213867"/>
    <lineage>
        <taxon>Eukaryota</taxon>
        <taxon>Fungi</taxon>
        <taxon>Fungi incertae sedis</taxon>
        <taxon>Mucoromycota</taxon>
        <taxon>Glomeromycotina</taxon>
        <taxon>Glomeromycetes</taxon>
        <taxon>Diversisporales</taxon>
        <taxon>Diversisporaceae</taxon>
        <taxon>Diversispora</taxon>
    </lineage>
</organism>
<reference evidence="1" key="1">
    <citation type="submission" date="2021-06" db="EMBL/GenBank/DDBJ databases">
        <authorList>
            <person name="Kallberg Y."/>
            <person name="Tangrot J."/>
            <person name="Rosling A."/>
        </authorList>
    </citation>
    <scope>NUCLEOTIDE SEQUENCE</scope>
    <source>
        <strain evidence="1">AZ414A</strain>
    </source>
</reference>
<dbReference type="OrthoDB" id="2423788at2759"/>
<dbReference type="Proteomes" id="UP000789706">
    <property type="component" value="Unassembled WGS sequence"/>
</dbReference>
<gene>
    <name evidence="1" type="ORF">DEBURN_LOCUS6849</name>
</gene>
<protein>
    <submittedName>
        <fullName evidence="1">8647_t:CDS:1</fullName>
    </submittedName>
</protein>
<keyword evidence="2" id="KW-1185">Reference proteome</keyword>